<dbReference type="Gene3D" id="3.10.10.10">
    <property type="entry name" value="HIV Type 1 Reverse Transcriptase, subunit A, domain 1"/>
    <property type="match status" value="1"/>
</dbReference>
<evidence type="ECO:0000313" key="2">
    <source>
        <dbReference type="Proteomes" id="UP000735302"/>
    </source>
</evidence>
<dbReference type="EMBL" id="BLXT01005617">
    <property type="protein sequence ID" value="GFO24400.1"/>
    <property type="molecule type" value="Genomic_DNA"/>
</dbReference>
<reference evidence="1 2" key="1">
    <citation type="journal article" date="2021" name="Elife">
        <title>Chloroplast acquisition without the gene transfer in kleptoplastic sea slugs, Plakobranchus ocellatus.</title>
        <authorList>
            <person name="Maeda T."/>
            <person name="Takahashi S."/>
            <person name="Yoshida T."/>
            <person name="Shimamura S."/>
            <person name="Takaki Y."/>
            <person name="Nagai Y."/>
            <person name="Toyoda A."/>
            <person name="Suzuki Y."/>
            <person name="Arimoto A."/>
            <person name="Ishii H."/>
            <person name="Satoh N."/>
            <person name="Nishiyama T."/>
            <person name="Hasebe M."/>
            <person name="Maruyama T."/>
            <person name="Minagawa J."/>
            <person name="Obokata J."/>
            <person name="Shigenobu S."/>
        </authorList>
    </citation>
    <scope>NUCLEOTIDE SEQUENCE [LARGE SCALE GENOMIC DNA]</scope>
</reference>
<dbReference type="AlphaFoldDB" id="A0AAV4BVB3"/>
<accession>A0AAV4BVB3</accession>
<comment type="caution">
    <text evidence="1">The sequence shown here is derived from an EMBL/GenBank/DDBJ whole genome shotgun (WGS) entry which is preliminary data.</text>
</comment>
<name>A0AAV4BVB3_9GAST</name>
<keyword evidence="2" id="KW-1185">Reference proteome</keyword>
<dbReference type="SUPFAM" id="SSF56672">
    <property type="entry name" value="DNA/RNA polymerases"/>
    <property type="match status" value="1"/>
</dbReference>
<sequence length="260" mass="29573">MILLLPRLKLSQNRRYNPIVVRDQQHSQQCVFTTKNSAPMHSTDNLGVNFPPYCPSLRETTMPAARCCSCWHPALTKHAIHGGSYIRTGRHGSRDFLTKHGLNIDLRGKHLLSLDNITIVLQETKSPLTLAGLGFPLPNEISRLPQQFPDLFTPHFHHSTNKHGVEHHIVSHGPPTHARARRLDLEKLSAAKSEFLRMEEMGRVRCAKSAWSSALHIVPKFDGTWKPCGDYRQLNASTDDDRYPLPHIQEQPSCWFQSLF</sequence>
<dbReference type="InterPro" id="IPR053134">
    <property type="entry name" value="RNA-dir_DNA_polymerase"/>
</dbReference>
<protein>
    <submittedName>
        <fullName evidence="1">Pol polyprotein</fullName>
    </submittedName>
</protein>
<dbReference type="PANTHER" id="PTHR24559:SF444">
    <property type="entry name" value="REVERSE TRANSCRIPTASE DOMAIN-CONTAINING PROTEIN"/>
    <property type="match status" value="1"/>
</dbReference>
<organism evidence="1 2">
    <name type="scientific">Plakobranchus ocellatus</name>
    <dbReference type="NCBI Taxonomy" id="259542"/>
    <lineage>
        <taxon>Eukaryota</taxon>
        <taxon>Metazoa</taxon>
        <taxon>Spiralia</taxon>
        <taxon>Lophotrochozoa</taxon>
        <taxon>Mollusca</taxon>
        <taxon>Gastropoda</taxon>
        <taxon>Heterobranchia</taxon>
        <taxon>Euthyneura</taxon>
        <taxon>Panpulmonata</taxon>
        <taxon>Sacoglossa</taxon>
        <taxon>Placobranchoidea</taxon>
        <taxon>Plakobranchidae</taxon>
        <taxon>Plakobranchus</taxon>
    </lineage>
</organism>
<evidence type="ECO:0000313" key="1">
    <source>
        <dbReference type="EMBL" id="GFO24400.1"/>
    </source>
</evidence>
<dbReference type="Proteomes" id="UP000735302">
    <property type="component" value="Unassembled WGS sequence"/>
</dbReference>
<dbReference type="PANTHER" id="PTHR24559">
    <property type="entry name" value="TRANSPOSON TY3-I GAG-POL POLYPROTEIN"/>
    <property type="match status" value="1"/>
</dbReference>
<proteinExistence type="predicted"/>
<gene>
    <name evidence="1" type="ORF">PoB_005090500</name>
</gene>
<dbReference type="InterPro" id="IPR043502">
    <property type="entry name" value="DNA/RNA_pol_sf"/>
</dbReference>